<organism evidence="9 10">
    <name type="scientific">Porphyromonas cangingivalis</name>
    <dbReference type="NCBI Taxonomy" id="36874"/>
    <lineage>
        <taxon>Bacteria</taxon>
        <taxon>Pseudomonadati</taxon>
        <taxon>Bacteroidota</taxon>
        <taxon>Bacteroidia</taxon>
        <taxon>Bacteroidales</taxon>
        <taxon>Porphyromonadaceae</taxon>
        <taxon>Porphyromonas</taxon>
    </lineage>
</organism>
<dbReference type="InterPro" id="IPR019833">
    <property type="entry name" value="Mn/Fe_SOD_BS"/>
</dbReference>
<dbReference type="InterPro" id="IPR001189">
    <property type="entry name" value="Mn/Fe_SOD"/>
</dbReference>
<keyword evidence="3 5" id="KW-0479">Metal-binding</keyword>
<dbReference type="InterPro" id="IPR019831">
    <property type="entry name" value="Mn/Fe_SOD_N"/>
</dbReference>
<gene>
    <name evidence="9" type="ORF">SAMN02745205_01510</name>
</gene>
<evidence type="ECO:0000256" key="4">
    <source>
        <dbReference type="ARBA" id="ARBA00023002"/>
    </source>
</evidence>
<dbReference type="Proteomes" id="UP000189956">
    <property type="component" value="Unassembled WGS sequence"/>
</dbReference>
<dbReference type="InterPro" id="IPR019832">
    <property type="entry name" value="Mn/Fe_SOD_C"/>
</dbReference>
<evidence type="ECO:0000256" key="3">
    <source>
        <dbReference type="ARBA" id="ARBA00022723"/>
    </source>
</evidence>
<dbReference type="EC" id="1.15.1.1" evidence="2 6"/>
<dbReference type="Pfam" id="PF00081">
    <property type="entry name" value="Sod_Fe_N"/>
    <property type="match status" value="1"/>
</dbReference>
<dbReference type="GO" id="GO:0005737">
    <property type="term" value="C:cytoplasm"/>
    <property type="evidence" value="ECO:0007669"/>
    <property type="project" value="TreeGrafter"/>
</dbReference>
<dbReference type="PROSITE" id="PS00088">
    <property type="entry name" value="SOD_MN"/>
    <property type="match status" value="1"/>
</dbReference>
<dbReference type="Gene3D" id="1.10.287.990">
    <property type="entry name" value="Fe,Mn superoxide dismutase (SOD) domain"/>
    <property type="match status" value="1"/>
</dbReference>
<evidence type="ECO:0000256" key="5">
    <source>
        <dbReference type="PIRSR" id="PIRSR000349-1"/>
    </source>
</evidence>
<feature type="binding site" evidence="5">
    <location>
        <position position="209"/>
    </location>
    <ligand>
        <name>Mn(2+)</name>
        <dbReference type="ChEBI" id="CHEBI:29035"/>
    </ligand>
</feature>
<dbReference type="PANTHER" id="PTHR43595">
    <property type="entry name" value="37S RIBOSOMAL PROTEIN S26, MITOCHONDRIAL"/>
    <property type="match status" value="1"/>
</dbReference>
<dbReference type="InterPro" id="IPR036314">
    <property type="entry name" value="SOD_C_sf"/>
</dbReference>
<evidence type="ECO:0000313" key="9">
    <source>
        <dbReference type="EMBL" id="SJZ65585.1"/>
    </source>
</evidence>
<accession>A0A1T4MFE2</accession>
<dbReference type="SUPFAM" id="SSF54719">
    <property type="entry name" value="Fe,Mn superoxide dismutase (SOD), C-terminal domain"/>
    <property type="match status" value="1"/>
</dbReference>
<dbReference type="EMBL" id="FUWL01000012">
    <property type="protein sequence ID" value="SJZ65585.1"/>
    <property type="molecule type" value="Genomic_DNA"/>
</dbReference>
<feature type="binding site" evidence="5">
    <location>
        <position position="122"/>
    </location>
    <ligand>
        <name>Mn(2+)</name>
        <dbReference type="ChEBI" id="CHEBI:29035"/>
    </ligand>
</feature>
<dbReference type="PIRSF" id="PIRSF000349">
    <property type="entry name" value="SODismutase"/>
    <property type="match status" value="1"/>
</dbReference>
<comment type="function">
    <text evidence="6">Destroys radicals which are normally produced within the cells and which are toxic to biological systems.</text>
</comment>
<evidence type="ECO:0000256" key="1">
    <source>
        <dbReference type="ARBA" id="ARBA00008714"/>
    </source>
</evidence>
<evidence type="ECO:0000313" key="10">
    <source>
        <dbReference type="Proteomes" id="UP000189956"/>
    </source>
</evidence>
<evidence type="ECO:0000259" key="8">
    <source>
        <dbReference type="Pfam" id="PF02777"/>
    </source>
</evidence>
<dbReference type="PRINTS" id="PR01703">
    <property type="entry name" value="MNSODISMTASE"/>
</dbReference>
<sequence length="250" mass="27616">MNRISPFVAVGVAIILSAFTLMSDKSTDSSLPVVSKHNGAKTPKQIKKMKFELVKLPYATDALAPVISKRTVELHHGKHLQAYVDNLNKLIDGTPFADKDLVTIVKESDGGIFNNAGQNLNHILYFLQFSPNGGGAPTGELADAMASAFGDFEKFKAEFEAAAVTVFGSGWAWLACDKDGKLQIVKEPNAGNPVTKGLVPLMGIDVWEHAYYLDYENRRAEHLKQVWNIIDWNVVAKRYQERGQELVINK</sequence>
<dbReference type="FunFam" id="3.55.40.20:FF:000001">
    <property type="entry name" value="Superoxide dismutase"/>
    <property type="match status" value="1"/>
</dbReference>
<dbReference type="GO" id="GO:0004784">
    <property type="term" value="F:superoxide dismutase activity"/>
    <property type="evidence" value="ECO:0007669"/>
    <property type="project" value="UniProtKB-EC"/>
</dbReference>
<dbReference type="Pfam" id="PF02777">
    <property type="entry name" value="Sod_Fe_C"/>
    <property type="match status" value="1"/>
</dbReference>
<feature type="domain" description="Manganese/iron superoxide dismutase C-terminal" evidence="8">
    <location>
        <begin position="137"/>
        <end position="238"/>
    </location>
</feature>
<reference evidence="9 10" key="1">
    <citation type="submission" date="2017-02" db="EMBL/GenBank/DDBJ databases">
        <authorList>
            <person name="Peterson S.W."/>
        </authorList>
    </citation>
    <scope>NUCLEOTIDE SEQUENCE [LARGE SCALE GENOMIC DNA]</scope>
    <source>
        <strain evidence="9 10">ATCC 700135</strain>
    </source>
</reference>
<keyword evidence="4 6" id="KW-0560">Oxidoreductase</keyword>
<dbReference type="SUPFAM" id="SSF46609">
    <property type="entry name" value="Fe,Mn superoxide dismutase (SOD), N-terminal domain"/>
    <property type="match status" value="1"/>
</dbReference>
<evidence type="ECO:0000256" key="2">
    <source>
        <dbReference type="ARBA" id="ARBA00012682"/>
    </source>
</evidence>
<dbReference type="PANTHER" id="PTHR43595:SF2">
    <property type="entry name" value="SMALL RIBOSOMAL SUBUNIT PROTEIN MS42"/>
    <property type="match status" value="1"/>
</dbReference>
<comment type="catalytic activity">
    <reaction evidence="6">
        <text>2 superoxide + 2 H(+) = H2O2 + O2</text>
        <dbReference type="Rhea" id="RHEA:20696"/>
        <dbReference type="ChEBI" id="CHEBI:15378"/>
        <dbReference type="ChEBI" id="CHEBI:15379"/>
        <dbReference type="ChEBI" id="CHEBI:16240"/>
        <dbReference type="ChEBI" id="CHEBI:18421"/>
        <dbReference type="EC" id="1.15.1.1"/>
    </reaction>
</comment>
<protein>
    <recommendedName>
        <fullName evidence="2 6">Superoxide dismutase</fullName>
        <ecNumber evidence="2 6">1.15.1.1</ecNumber>
    </recommendedName>
</protein>
<feature type="binding site" evidence="5">
    <location>
        <position position="205"/>
    </location>
    <ligand>
        <name>Mn(2+)</name>
        <dbReference type="ChEBI" id="CHEBI:29035"/>
    </ligand>
</feature>
<evidence type="ECO:0000256" key="6">
    <source>
        <dbReference type="RuleBase" id="RU000414"/>
    </source>
</evidence>
<dbReference type="GO" id="GO:0046872">
    <property type="term" value="F:metal ion binding"/>
    <property type="evidence" value="ECO:0007669"/>
    <property type="project" value="UniProtKB-KW"/>
</dbReference>
<proteinExistence type="inferred from homology"/>
<name>A0A1T4MFE2_PORCN</name>
<feature type="domain" description="Manganese/iron superoxide dismutase N-terminal" evidence="7">
    <location>
        <begin position="50"/>
        <end position="129"/>
    </location>
</feature>
<evidence type="ECO:0000259" key="7">
    <source>
        <dbReference type="Pfam" id="PF00081"/>
    </source>
</evidence>
<dbReference type="Gene3D" id="3.55.40.20">
    <property type="entry name" value="Iron/manganese superoxide dismutase, C-terminal domain"/>
    <property type="match status" value="1"/>
</dbReference>
<dbReference type="AlphaFoldDB" id="A0A1T4MFE2"/>
<comment type="similarity">
    <text evidence="1 6">Belongs to the iron/manganese superoxide dismutase family.</text>
</comment>
<feature type="binding site" evidence="5">
    <location>
        <position position="75"/>
    </location>
    <ligand>
        <name>Mn(2+)</name>
        <dbReference type="ChEBI" id="CHEBI:29035"/>
    </ligand>
</feature>
<dbReference type="InterPro" id="IPR036324">
    <property type="entry name" value="Mn/Fe_SOD_N_sf"/>
</dbReference>